<dbReference type="PANTHER" id="PTHR11188">
    <property type="entry name" value="ARRESTIN DOMAIN CONTAINING PROTEIN"/>
    <property type="match status" value="1"/>
</dbReference>
<dbReference type="Gene3D" id="2.60.40.640">
    <property type="match status" value="1"/>
</dbReference>
<dbReference type="GO" id="GO:0005829">
    <property type="term" value="C:cytosol"/>
    <property type="evidence" value="ECO:0007669"/>
    <property type="project" value="TreeGrafter"/>
</dbReference>
<keyword evidence="3" id="KW-1185">Reference proteome</keyword>
<name>A0A8H7PKT9_9FUNG</name>
<organism evidence="2 3">
    <name type="scientific">Umbelopsis vinacea</name>
    <dbReference type="NCBI Taxonomy" id="44442"/>
    <lineage>
        <taxon>Eukaryota</taxon>
        <taxon>Fungi</taxon>
        <taxon>Fungi incertae sedis</taxon>
        <taxon>Mucoromycota</taxon>
        <taxon>Mucoromycotina</taxon>
        <taxon>Umbelopsidomycetes</taxon>
        <taxon>Umbelopsidales</taxon>
        <taxon>Umbelopsidaceae</taxon>
        <taxon>Umbelopsis</taxon>
    </lineage>
</organism>
<dbReference type="GO" id="GO:0005886">
    <property type="term" value="C:plasma membrane"/>
    <property type="evidence" value="ECO:0007669"/>
    <property type="project" value="TreeGrafter"/>
</dbReference>
<evidence type="ECO:0000313" key="3">
    <source>
        <dbReference type="Proteomes" id="UP000612746"/>
    </source>
</evidence>
<accession>A0A8H7PKT9</accession>
<gene>
    <name evidence="2" type="ORF">INT44_000365</name>
</gene>
<dbReference type="EMBL" id="JAEPRA010000014">
    <property type="protein sequence ID" value="KAG2175887.1"/>
    <property type="molecule type" value="Genomic_DNA"/>
</dbReference>
<dbReference type="InterPro" id="IPR014752">
    <property type="entry name" value="Arrestin-like_C"/>
</dbReference>
<evidence type="ECO:0000259" key="1">
    <source>
        <dbReference type="Pfam" id="PF00339"/>
    </source>
</evidence>
<dbReference type="InterPro" id="IPR011021">
    <property type="entry name" value="Arrestin-like_N"/>
</dbReference>
<dbReference type="PANTHER" id="PTHR11188:SF17">
    <property type="entry name" value="FI21816P1"/>
    <property type="match status" value="1"/>
</dbReference>
<dbReference type="OrthoDB" id="2333384at2759"/>
<dbReference type="InterPro" id="IPR050357">
    <property type="entry name" value="Arrestin_domain-protein"/>
</dbReference>
<proteinExistence type="predicted"/>
<dbReference type="GO" id="GO:0030674">
    <property type="term" value="F:protein-macromolecule adaptor activity"/>
    <property type="evidence" value="ECO:0007669"/>
    <property type="project" value="TreeGrafter"/>
</dbReference>
<dbReference type="GO" id="GO:0070086">
    <property type="term" value="P:ubiquitin-dependent endocytosis"/>
    <property type="evidence" value="ECO:0007669"/>
    <property type="project" value="TreeGrafter"/>
</dbReference>
<dbReference type="AlphaFoldDB" id="A0A8H7PKT9"/>
<dbReference type="GO" id="GO:0031625">
    <property type="term" value="F:ubiquitin protein ligase binding"/>
    <property type="evidence" value="ECO:0007669"/>
    <property type="project" value="TreeGrafter"/>
</dbReference>
<dbReference type="Proteomes" id="UP000612746">
    <property type="component" value="Unassembled WGS sequence"/>
</dbReference>
<dbReference type="Pfam" id="PF00339">
    <property type="entry name" value="Arrestin_N"/>
    <property type="match status" value="1"/>
</dbReference>
<dbReference type="SUPFAM" id="SSF81296">
    <property type="entry name" value="E set domains"/>
    <property type="match status" value="1"/>
</dbReference>
<dbReference type="InterPro" id="IPR014756">
    <property type="entry name" value="Ig_E-set"/>
</dbReference>
<protein>
    <recommendedName>
        <fullName evidence="1">Arrestin-like N-terminal domain-containing protein</fullName>
    </recommendedName>
</protein>
<feature type="domain" description="Arrestin-like N-terminal" evidence="1">
    <location>
        <begin position="57"/>
        <end position="160"/>
    </location>
</feature>
<evidence type="ECO:0000313" key="2">
    <source>
        <dbReference type="EMBL" id="KAG2175887.1"/>
    </source>
</evidence>
<sequence length="414" mass="47125">MGIPSSFYYAIFLNPKRPSIKLSIRITMNKLVHHGLQLQIQMDSYEVYIKSKIETYMVWGNIILDLDKPTTVCGPIEVEFSGTCHTLWPQGVGRRGDLTHTRQLHSVQLSVPPPATLPKLEAGRYHLPFEFPIPNTLPPTVELNNATISYKITAKVRRSGSLFNTIATSVPMFLIRYPELNPLDMRYVSAHRKIEGVECDISFDCPAAILGDHLGIDLNITAHDLQYPIKIKSVLFNVTEKRLVRIQEEGVQQTDHSIAVLKWAYHHVNADKPFTEGQYMNLKDLDWNLSTPLQGRFVFPIPTCQFVLKPTVRSQDIAITHWAKLTVKVEQEGIMHEALLESPFEILCCRLAPVLTESPPQYEECAKAEVAVSYECNAHACPCLRKDNDRSKRGKPTIMRLLPRYQFSETALYR</sequence>
<comment type="caution">
    <text evidence="2">The sequence shown here is derived from an EMBL/GenBank/DDBJ whole genome shotgun (WGS) entry which is preliminary data.</text>
</comment>
<reference evidence="2" key="1">
    <citation type="submission" date="2020-12" db="EMBL/GenBank/DDBJ databases">
        <title>Metabolic potential, ecology and presence of endohyphal bacteria is reflected in genomic diversity of Mucoromycotina.</title>
        <authorList>
            <person name="Muszewska A."/>
            <person name="Okrasinska A."/>
            <person name="Steczkiewicz K."/>
            <person name="Drgas O."/>
            <person name="Orlowska M."/>
            <person name="Perlinska-Lenart U."/>
            <person name="Aleksandrzak-Piekarczyk T."/>
            <person name="Szatraj K."/>
            <person name="Zielenkiewicz U."/>
            <person name="Pilsyk S."/>
            <person name="Malc E."/>
            <person name="Mieczkowski P."/>
            <person name="Kruszewska J.S."/>
            <person name="Biernat P."/>
            <person name="Pawlowska J."/>
        </authorList>
    </citation>
    <scope>NUCLEOTIDE SEQUENCE</scope>
    <source>
        <strain evidence="2">WA0000051536</strain>
    </source>
</reference>